<comment type="caution">
    <text evidence="3">The sequence shown here is derived from an EMBL/GenBank/DDBJ whole genome shotgun (WGS) entry which is preliminary data.</text>
</comment>
<keyword evidence="4" id="KW-1185">Reference proteome</keyword>
<evidence type="ECO:0000313" key="4">
    <source>
        <dbReference type="Proteomes" id="UP001365781"/>
    </source>
</evidence>
<feature type="compositionally biased region" description="Polar residues" evidence="1">
    <location>
        <begin position="123"/>
        <end position="133"/>
    </location>
</feature>
<organism evidence="3 4">
    <name type="scientific">Streptomyces brasiliscabiei</name>
    <dbReference type="NCBI Taxonomy" id="2736302"/>
    <lineage>
        <taxon>Bacteria</taxon>
        <taxon>Bacillati</taxon>
        <taxon>Actinomycetota</taxon>
        <taxon>Actinomycetes</taxon>
        <taxon>Kitasatosporales</taxon>
        <taxon>Streptomycetaceae</taxon>
        <taxon>Streptomyces</taxon>
    </lineage>
</organism>
<protein>
    <recommendedName>
        <fullName evidence="5">Helix-turn-helix domain-containing protein</fullName>
    </recommendedName>
</protein>
<dbReference type="Proteomes" id="UP001365781">
    <property type="component" value="Unassembled WGS sequence"/>
</dbReference>
<evidence type="ECO:0000256" key="2">
    <source>
        <dbReference type="SAM" id="Phobius"/>
    </source>
</evidence>
<evidence type="ECO:0000313" key="3">
    <source>
        <dbReference type="EMBL" id="MEI5612285.1"/>
    </source>
</evidence>
<accession>A0ABU8GGG6</accession>
<reference evidence="3 4" key="1">
    <citation type="submission" date="2024-03" db="EMBL/GenBank/DDBJ databases">
        <title>First Report of Pectobacterium brasiliscabiei causing potato scab in china.</title>
        <authorList>
            <person name="Handique U."/>
        </authorList>
    </citation>
    <scope>NUCLEOTIDE SEQUENCE [LARGE SCALE GENOMIC DNA]</scope>
    <source>
        <strain evidence="3 4">ZRIMU1503</strain>
    </source>
</reference>
<feature type="region of interest" description="Disordered" evidence="1">
    <location>
        <begin position="112"/>
        <end position="133"/>
    </location>
</feature>
<evidence type="ECO:0008006" key="5">
    <source>
        <dbReference type="Google" id="ProtNLM"/>
    </source>
</evidence>
<dbReference type="RefSeq" id="WP_336542731.1">
    <property type="nucleotide sequence ID" value="NZ_JBBAYM010000016.1"/>
</dbReference>
<gene>
    <name evidence="3" type="ORF">WB403_24320</name>
</gene>
<keyword evidence="2" id="KW-1133">Transmembrane helix</keyword>
<proteinExistence type="predicted"/>
<dbReference type="EMBL" id="JBBAYM010000016">
    <property type="protein sequence ID" value="MEI5612285.1"/>
    <property type="molecule type" value="Genomic_DNA"/>
</dbReference>
<evidence type="ECO:0000256" key="1">
    <source>
        <dbReference type="SAM" id="MobiDB-lite"/>
    </source>
</evidence>
<name>A0ABU8GGG6_9ACTN</name>
<feature type="transmembrane region" description="Helical" evidence="2">
    <location>
        <begin position="155"/>
        <end position="176"/>
    </location>
</feature>
<keyword evidence="2" id="KW-0472">Membrane</keyword>
<keyword evidence="2" id="KW-0812">Transmembrane</keyword>
<sequence>MCEPVYVQVNRGTEMTTPPPTPPDTDAVAFVAALRHLKTWSGHSYRRLERRATAAGHTLPYSTAATMLGRDRLPRAELVAAFVAACGVPENEADAWLDARLTIACGGLAGTTGDSAGTTGGSHETTGRSSETTDALAVVLSPVPWNRPFRHSRRAFAAAAALIAALLAGATAAGALTDDVEIERTRTSLHLPRS</sequence>